<comment type="caution">
    <text evidence="2">The sequence shown here is derived from an EMBL/GenBank/DDBJ whole genome shotgun (WGS) entry which is preliminary data.</text>
</comment>
<reference evidence="2" key="1">
    <citation type="submission" date="2021-02" db="EMBL/GenBank/DDBJ databases">
        <authorList>
            <person name="Dougan E. K."/>
            <person name="Rhodes N."/>
            <person name="Thang M."/>
            <person name="Chan C."/>
        </authorList>
    </citation>
    <scope>NUCLEOTIDE SEQUENCE</scope>
</reference>
<feature type="region of interest" description="Disordered" evidence="1">
    <location>
        <begin position="82"/>
        <end position="127"/>
    </location>
</feature>
<dbReference type="EMBL" id="CAJNJA010013707">
    <property type="protein sequence ID" value="CAE7327478.1"/>
    <property type="molecule type" value="Genomic_DNA"/>
</dbReference>
<feature type="compositionally biased region" description="Low complexity" evidence="1">
    <location>
        <begin position="82"/>
        <end position="94"/>
    </location>
</feature>
<keyword evidence="3" id="KW-1185">Reference proteome</keyword>
<dbReference type="OrthoDB" id="448882at2759"/>
<name>A0A812P3M3_9DINO</name>
<evidence type="ECO:0000313" key="3">
    <source>
        <dbReference type="Proteomes" id="UP000601435"/>
    </source>
</evidence>
<dbReference type="Proteomes" id="UP000601435">
    <property type="component" value="Unassembled WGS sequence"/>
</dbReference>
<organism evidence="2 3">
    <name type="scientific">Symbiodinium necroappetens</name>
    <dbReference type="NCBI Taxonomy" id="1628268"/>
    <lineage>
        <taxon>Eukaryota</taxon>
        <taxon>Sar</taxon>
        <taxon>Alveolata</taxon>
        <taxon>Dinophyceae</taxon>
        <taxon>Suessiales</taxon>
        <taxon>Symbiodiniaceae</taxon>
        <taxon>Symbiodinium</taxon>
    </lineage>
</organism>
<sequence>VLQHAAGHAARSFALDVLREVCTEWWLLDEEEQHQLYDVILQMRDLDADWGPQVAKVLEVIGQQSDLCRLVRSQSRLRSGLSSSQSLPQLRTRSGASNSQFAPSRLPTTRQSVWDRESIPKDPPKKPIPWWTPRQVSWLAGQPIFPGEQFKAPCPAFRSVGRFYFENYQRCHPSTF</sequence>
<feature type="compositionally biased region" description="Polar residues" evidence="1">
    <location>
        <begin position="95"/>
        <end position="112"/>
    </location>
</feature>
<feature type="compositionally biased region" description="Basic and acidic residues" evidence="1">
    <location>
        <begin position="113"/>
        <end position="125"/>
    </location>
</feature>
<dbReference type="AlphaFoldDB" id="A0A812P3M3"/>
<gene>
    <name evidence="2" type="ORF">SNEC2469_LOCUS8275</name>
</gene>
<protein>
    <submittedName>
        <fullName evidence="2">Uncharacterized protein</fullName>
    </submittedName>
</protein>
<evidence type="ECO:0000313" key="2">
    <source>
        <dbReference type="EMBL" id="CAE7327478.1"/>
    </source>
</evidence>
<feature type="non-terminal residue" evidence="2">
    <location>
        <position position="1"/>
    </location>
</feature>
<proteinExistence type="predicted"/>
<accession>A0A812P3M3</accession>
<evidence type="ECO:0000256" key="1">
    <source>
        <dbReference type="SAM" id="MobiDB-lite"/>
    </source>
</evidence>